<feature type="compositionally biased region" description="Basic and acidic residues" evidence="2">
    <location>
        <begin position="30"/>
        <end position="47"/>
    </location>
</feature>
<feature type="domain" description="Bacterial type II secretion system protein E" evidence="3">
    <location>
        <begin position="135"/>
        <end position="408"/>
    </location>
</feature>
<dbReference type="PANTHER" id="PTHR30486:SF6">
    <property type="entry name" value="TYPE IV PILUS RETRACTATION ATPASE PILT"/>
    <property type="match status" value="1"/>
</dbReference>
<dbReference type="InterPro" id="IPR050921">
    <property type="entry name" value="T4SS_GSP_E_ATPase"/>
</dbReference>
<comment type="similarity">
    <text evidence="1">Belongs to the GSP E family.</text>
</comment>
<evidence type="ECO:0000313" key="5">
    <source>
        <dbReference type="Proteomes" id="UP000273159"/>
    </source>
</evidence>
<name>A0A3B0F547_PSEPS</name>
<evidence type="ECO:0000256" key="1">
    <source>
        <dbReference type="ARBA" id="ARBA00006611"/>
    </source>
</evidence>
<dbReference type="EMBL" id="RBNH01000025">
    <property type="protein sequence ID" value="RKO20294.1"/>
    <property type="molecule type" value="Genomic_DNA"/>
</dbReference>
<dbReference type="PANTHER" id="PTHR30486">
    <property type="entry name" value="TWITCHING MOTILITY PROTEIN PILT"/>
    <property type="match status" value="1"/>
</dbReference>
<feature type="region of interest" description="Disordered" evidence="2">
    <location>
        <begin position="1"/>
        <end position="73"/>
    </location>
</feature>
<evidence type="ECO:0000259" key="3">
    <source>
        <dbReference type="Pfam" id="PF00437"/>
    </source>
</evidence>
<dbReference type="InterPro" id="IPR001482">
    <property type="entry name" value="T2SS/T4SS_dom"/>
</dbReference>
<gene>
    <name evidence="4" type="ORF">D7Z96_18975</name>
</gene>
<sequence length="466" mass="48191">MRQQAGIGTPGTDEASRRRSRILETGPAHPRQEGWRAAEPGVDDRTSGGRSPVVAAPADRVGADAVPANRRRRERRALGGTAIDTGLLESVRESMMADAAAVTPSRVAAAVQATGKLLGTAGSLAAAERISAELSGLGPLQGLTRDPAVTDIFVNAPDSVWVDRGQGVEAVPVAFDSEPQLRALACRLVAAGGRRLDDGSPCVDVRLAGGYRIHAVLPPVSTAGTLLSIRIRRERVFTMAELQAGGMFSEGLQDVLERVVRQRLSFLISGATGSGKTTLLSTMLGLCAPAERLVLIEDASELNPVHPHIVSLESRHGNLEGGGEVDLGNLVRQALRMRPDRLVVGECRGAEVRELLTAMNTGHSGGGGTIHANTATAVPARLTALGALAGLNPEGVRLQAASALDVVIHVDRTSRGRQVACVGLIGDGPDGLTVVPALEGNGDAVVAGPGWAALAPRLGLGPGEPQ</sequence>
<dbReference type="Gene3D" id="3.40.50.300">
    <property type="entry name" value="P-loop containing nucleotide triphosphate hydrolases"/>
    <property type="match status" value="1"/>
</dbReference>
<proteinExistence type="inferred from homology"/>
<dbReference type="CDD" id="cd01130">
    <property type="entry name" value="VirB11-like_ATPase"/>
    <property type="match status" value="1"/>
</dbReference>
<dbReference type="InterPro" id="IPR027417">
    <property type="entry name" value="P-loop_NTPase"/>
</dbReference>
<dbReference type="Proteomes" id="UP000273159">
    <property type="component" value="Unassembled WGS sequence"/>
</dbReference>
<dbReference type="GO" id="GO:0016887">
    <property type="term" value="F:ATP hydrolysis activity"/>
    <property type="evidence" value="ECO:0007669"/>
    <property type="project" value="InterPro"/>
</dbReference>
<dbReference type="Gene3D" id="3.30.450.380">
    <property type="match status" value="1"/>
</dbReference>
<reference evidence="4 5" key="1">
    <citation type="submission" date="2018-10" db="EMBL/GenBank/DDBJ databases">
        <title>Genome-guide identification and characterization of bacteria that degrade polycyclic aromatic hydrocarbons and resist hexavalent chromium simultaneously.</title>
        <authorList>
            <person name="Feng H."/>
        </authorList>
    </citation>
    <scope>NUCLEOTIDE SEQUENCE [LARGE SCALE GENOMIC DNA]</scope>
    <source>
        <strain evidence="4 5">J015</strain>
    </source>
</reference>
<dbReference type="NCBIfam" id="TIGR03819">
    <property type="entry name" value="heli_sec_ATPase"/>
    <property type="match status" value="1"/>
</dbReference>
<reference evidence="5" key="2">
    <citation type="submission" date="2018-10" db="EMBL/GenBank/DDBJ databases">
        <authorList>
            <person name="Wang Y."/>
            <person name="Wang J."/>
            <person name="Yang X."/>
            <person name="Wang Z."/>
            <person name="Huang Y."/>
        </authorList>
    </citation>
    <scope>NUCLEOTIDE SEQUENCE [LARGE SCALE GENOMIC DNA]</scope>
    <source>
        <strain evidence="5">J015</strain>
    </source>
</reference>
<dbReference type="InterPro" id="IPR022399">
    <property type="entry name" value="TadA-like_ATPase"/>
</dbReference>
<dbReference type="AlphaFoldDB" id="A0A3B0F547"/>
<accession>A0A3B0F547</accession>
<comment type="caution">
    <text evidence="4">The sequence shown here is derived from an EMBL/GenBank/DDBJ whole genome shotgun (WGS) entry which is preliminary data.</text>
</comment>
<evidence type="ECO:0000256" key="2">
    <source>
        <dbReference type="SAM" id="MobiDB-lite"/>
    </source>
</evidence>
<protein>
    <submittedName>
        <fullName evidence="4">TadA family conjugal transfer-associated ATPase</fullName>
    </submittedName>
</protein>
<organism evidence="4 5">
    <name type="scientific">Pseudarthrobacter phenanthrenivorans</name>
    <name type="common">Arthrobacter phenanthrenivorans</name>
    <dbReference type="NCBI Taxonomy" id="361575"/>
    <lineage>
        <taxon>Bacteria</taxon>
        <taxon>Bacillati</taxon>
        <taxon>Actinomycetota</taxon>
        <taxon>Actinomycetes</taxon>
        <taxon>Micrococcales</taxon>
        <taxon>Micrococcaceae</taxon>
        <taxon>Pseudarthrobacter</taxon>
    </lineage>
</organism>
<evidence type="ECO:0000313" key="4">
    <source>
        <dbReference type="EMBL" id="RKO20294.1"/>
    </source>
</evidence>
<dbReference type="Pfam" id="PF00437">
    <property type="entry name" value="T2SSE"/>
    <property type="match status" value="1"/>
</dbReference>
<dbReference type="SUPFAM" id="SSF52540">
    <property type="entry name" value="P-loop containing nucleoside triphosphate hydrolases"/>
    <property type="match status" value="1"/>
</dbReference>
<dbReference type="RefSeq" id="WP_120693559.1">
    <property type="nucleotide sequence ID" value="NZ_RBNH01000025.1"/>
</dbReference>